<dbReference type="EMBL" id="CP021112">
    <property type="protein sequence ID" value="ARQ03189.1"/>
    <property type="molecule type" value="Genomic_DNA"/>
</dbReference>
<evidence type="ECO:0000256" key="2">
    <source>
        <dbReference type="ARBA" id="ARBA00022729"/>
    </source>
</evidence>
<dbReference type="OrthoDB" id="9783240at2"/>
<evidence type="ECO:0000313" key="5">
    <source>
        <dbReference type="EMBL" id="ARQ03189.1"/>
    </source>
</evidence>
<sequence>MKYRSVVIATSMALAVALATVSSSSAQNVIKIGDINSYKAMSANLGPYRKGVDLAVEEINAAGGLLGKTLEIVARDDGANPGDAVRMADDLRLNAKVDILTGTILSHVGLAVADYARQHKVFFLASAPLTDKIVWDSGNRYTFRLRPSTYSHAAALVPHAAALKRKRWAFVYPNYEYGQSAVATFKSLLKAAQPDVEFVIDLAPPLGKIDSASVVQALADAKPDAVFNVLFGADLAKFVRDGETRDLFSGIEVVSLLTGEPEYLDPLKDEAPKNWYVTGYPWYLIKTPEHMEFLTAYQKRYNDYPRISSLVGYTTIKALAAGIDKAKSTNSEELAKVFEGLTFLSPSGKVTFRALDHQATLGLYVGRTALQNGKGVMTSYDYLDGAKLQPADDIVRKMRPAHTQ</sequence>
<evidence type="ECO:0000256" key="1">
    <source>
        <dbReference type="ARBA" id="ARBA00010062"/>
    </source>
</evidence>
<dbReference type="Proteomes" id="UP000194137">
    <property type="component" value="Chromosome"/>
</dbReference>
<keyword evidence="3" id="KW-0813">Transport</keyword>
<dbReference type="InterPro" id="IPR028082">
    <property type="entry name" value="Peripla_BP_I"/>
</dbReference>
<dbReference type="PANTHER" id="PTHR30483">
    <property type="entry name" value="LEUCINE-SPECIFIC-BINDING PROTEIN"/>
    <property type="match status" value="1"/>
</dbReference>
<keyword evidence="3" id="KW-0029">Amino-acid transport</keyword>
<dbReference type="InterPro" id="IPR028081">
    <property type="entry name" value="Leu-bd"/>
</dbReference>
<evidence type="ECO:0000259" key="4">
    <source>
        <dbReference type="Pfam" id="PF13458"/>
    </source>
</evidence>
<dbReference type="STRING" id="1235591.CAK95_25240"/>
<organism evidence="5 6">
    <name type="scientific">Pseudorhodoplanes sinuspersici</name>
    <dbReference type="NCBI Taxonomy" id="1235591"/>
    <lineage>
        <taxon>Bacteria</taxon>
        <taxon>Pseudomonadati</taxon>
        <taxon>Pseudomonadota</taxon>
        <taxon>Alphaproteobacteria</taxon>
        <taxon>Hyphomicrobiales</taxon>
        <taxon>Pseudorhodoplanes</taxon>
    </lineage>
</organism>
<dbReference type="CDD" id="cd06330">
    <property type="entry name" value="PBP1_As_SBP-like"/>
    <property type="match status" value="1"/>
</dbReference>
<name>A0A1W7A0Q6_9HYPH</name>
<dbReference type="Gene3D" id="3.40.50.2300">
    <property type="match status" value="2"/>
</dbReference>
<accession>A0A1W7A0Q6</accession>
<proteinExistence type="inferred from homology"/>
<protein>
    <submittedName>
        <fullName evidence="5">ABC transporter substrate-binding protein</fullName>
    </submittedName>
</protein>
<feature type="domain" description="Leucine-binding protein" evidence="4">
    <location>
        <begin position="30"/>
        <end position="368"/>
    </location>
</feature>
<dbReference type="AlphaFoldDB" id="A0A1W7A0Q6"/>
<dbReference type="RefSeq" id="WP_086091653.1">
    <property type="nucleotide sequence ID" value="NZ_CP021112.1"/>
</dbReference>
<keyword evidence="6" id="KW-1185">Reference proteome</keyword>
<gene>
    <name evidence="5" type="ORF">CAK95_25240</name>
</gene>
<dbReference type="SUPFAM" id="SSF53822">
    <property type="entry name" value="Periplasmic binding protein-like I"/>
    <property type="match status" value="1"/>
</dbReference>
<dbReference type="InterPro" id="IPR051010">
    <property type="entry name" value="BCAA_transport"/>
</dbReference>
<reference evidence="5 6" key="1">
    <citation type="submission" date="2017-05" db="EMBL/GenBank/DDBJ databases">
        <title>Full genome sequence of Pseudorhodoplanes sinuspersici.</title>
        <authorList>
            <person name="Dastgheib S.M.M."/>
            <person name="Shavandi M."/>
            <person name="Tirandaz H."/>
        </authorList>
    </citation>
    <scope>NUCLEOTIDE SEQUENCE [LARGE SCALE GENOMIC DNA]</scope>
    <source>
        <strain evidence="5 6">RIPI110</strain>
    </source>
</reference>
<dbReference type="GO" id="GO:0006865">
    <property type="term" value="P:amino acid transport"/>
    <property type="evidence" value="ECO:0007669"/>
    <property type="project" value="UniProtKB-KW"/>
</dbReference>
<dbReference type="KEGG" id="psin:CAK95_25240"/>
<dbReference type="Pfam" id="PF13458">
    <property type="entry name" value="Peripla_BP_6"/>
    <property type="match status" value="1"/>
</dbReference>
<evidence type="ECO:0000256" key="3">
    <source>
        <dbReference type="ARBA" id="ARBA00022970"/>
    </source>
</evidence>
<evidence type="ECO:0000313" key="6">
    <source>
        <dbReference type="Proteomes" id="UP000194137"/>
    </source>
</evidence>
<comment type="similarity">
    <text evidence="1">Belongs to the leucine-binding protein family.</text>
</comment>
<keyword evidence="2" id="KW-0732">Signal</keyword>
<dbReference type="PANTHER" id="PTHR30483:SF37">
    <property type="entry name" value="ABC TRANSPORTER SUBSTRATE-BINDING PROTEIN"/>
    <property type="match status" value="1"/>
</dbReference>